<dbReference type="OMA" id="MSFINME"/>
<name>G7JXX8_MEDTR</name>
<reference evidence="1 3" key="2">
    <citation type="journal article" date="2014" name="BMC Genomics">
        <title>An improved genome release (version Mt4.0) for the model legume Medicago truncatula.</title>
        <authorList>
            <person name="Tang H."/>
            <person name="Krishnakumar V."/>
            <person name="Bidwell S."/>
            <person name="Rosen B."/>
            <person name="Chan A."/>
            <person name="Zhou S."/>
            <person name="Gentzbittel L."/>
            <person name="Childs K.L."/>
            <person name="Yandell M."/>
            <person name="Gundlach H."/>
            <person name="Mayer K.F."/>
            <person name="Schwartz D.C."/>
            <person name="Town C.D."/>
        </authorList>
    </citation>
    <scope>GENOME REANNOTATION</scope>
    <source>
        <strain evidence="2 3">cv. Jemalong A17</strain>
    </source>
</reference>
<reference evidence="2" key="3">
    <citation type="submission" date="2015-04" db="UniProtKB">
        <authorList>
            <consortium name="EnsemblPlants"/>
        </authorList>
    </citation>
    <scope>IDENTIFICATION</scope>
    <source>
        <strain evidence="2">cv. Jemalong A17</strain>
    </source>
</reference>
<keyword evidence="3" id="KW-1185">Reference proteome</keyword>
<evidence type="ECO:0000313" key="1">
    <source>
        <dbReference type="EMBL" id="AES96979.1"/>
    </source>
</evidence>
<dbReference type="PaxDb" id="3880-AES96979"/>
<dbReference type="HOGENOM" id="CLU_2593416_0_0_1"/>
<evidence type="ECO:0000313" key="2">
    <source>
        <dbReference type="EnsemblPlants" id="AES96979"/>
    </source>
</evidence>
<reference evidence="1 3" key="1">
    <citation type="journal article" date="2011" name="Nature">
        <title>The Medicago genome provides insight into the evolution of rhizobial symbioses.</title>
        <authorList>
            <person name="Young N.D."/>
            <person name="Debelle F."/>
            <person name="Oldroyd G.E."/>
            <person name="Geurts R."/>
            <person name="Cannon S.B."/>
            <person name="Udvardi M.K."/>
            <person name="Benedito V.A."/>
            <person name="Mayer K.F."/>
            <person name="Gouzy J."/>
            <person name="Schoof H."/>
            <person name="Van de Peer Y."/>
            <person name="Proost S."/>
            <person name="Cook D.R."/>
            <person name="Meyers B.C."/>
            <person name="Spannagl M."/>
            <person name="Cheung F."/>
            <person name="De Mita S."/>
            <person name="Krishnakumar V."/>
            <person name="Gundlach H."/>
            <person name="Zhou S."/>
            <person name="Mudge J."/>
            <person name="Bharti A.K."/>
            <person name="Murray J.D."/>
            <person name="Naoumkina M.A."/>
            <person name="Rosen B."/>
            <person name="Silverstein K.A."/>
            <person name="Tang H."/>
            <person name="Rombauts S."/>
            <person name="Zhao P.X."/>
            <person name="Zhou P."/>
            <person name="Barbe V."/>
            <person name="Bardou P."/>
            <person name="Bechner M."/>
            <person name="Bellec A."/>
            <person name="Berger A."/>
            <person name="Berges H."/>
            <person name="Bidwell S."/>
            <person name="Bisseling T."/>
            <person name="Choisne N."/>
            <person name="Couloux A."/>
            <person name="Denny R."/>
            <person name="Deshpande S."/>
            <person name="Dai X."/>
            <person name="Doyle J.J."/>
            <person name="Dudez A.M."/>
            <person name="Farmer A.D."/>
            <person name="Fouteau S."/>
            <person name="Franken C."/>
            <person name="Gibelin C."/>
            <person name="Gish J."/>
            <person name="Goldstein S."/>
            <person name="Gonzalez A.J."/>
            <person name="Green P.J."/>
            <person name="Hallab A."/>
            <person name="Hartog M."/>
            <person name="Hua A."/>
            <person name="Humphray S.J."/>
            <person name="Jeong D.H."/>
            <person name="Jing Y."/>
            <person name="Jocker A."/>
            <person name="Kenton S.M."/>
            <person name="Kim D.J."/>
            <person name="Klee K."/>
            <person name="Lai H."/>
            <person name="Lang C."/>
            <person name="Lin S."/>
            <person name="Macmil S.L."/>
            <person name="Magdelenat G."/>
            <person name="Matthews L."/>
            <person name="McCorrison J."/>
            <person name="Monaghan E.L."/>
            <person name="Mun J.H."/>
            <person name="Najar F.Z."/>
            <person name="Nicholson C."/>
            <person name="Noirot C."/>
            <person name="O'Bleness M."/>
            <person name="Paule C.R."/>
            <person name="Poulain J."/>
            <person name="Prion F."/>
            <person name="Qin B."/>
            <person name="Qu C."/>
            <person name="Retzel E.F."/>
            <person name="Riddle C."/>
            <person name="Sallet E."/>
            <person name="Samain S."/>
            <person name="Samson N."/>
            <person name="Sanders I."/>
            <person name="Saurat O."/>
            <person name="Scarpelli C."/>
            <person name="Schiex T."/>
            <person name="Segurens B."/>
            <person name="Severin A.J."/>
            <person name="Sherrier D.J."/>
            <person name="Shi R."/>
            <person name="Sims S."/>
            <person name="Singer S.R."/>
            <person name="Sinharoy S."/>
            <person name="Sterck L."/>
            <person name="Viollet A."/>
            <person name="Wang B.B."/>
            <person name="Wang K."/>
            <person name="Wang M."/>
            <person name="Wang X."/>
            <person name="Warfsmann J."/>
            <person name="Weissenbach J."/>
            <person name="White D.D."/>
            <person name="White J.D."/>
            <person name="Wiley G.B."/>
            <person name="Wincker P."/>
            <person name="Xing Y."/>
            <person name="Yang L."/>
            <person name="Yao Z."/>
            <person name="Ying F."/>
            <person name="Zhai J."/>
            <person name="Zhou L."/>
            <person name="Zuber A."/>
            <person name="Denarie J."/>
            <person name="Dixon R.A."/>
            <person name="May G.D."/>
            <person name="Schwartz D.C."/>
            <person name="Rogers J."/>
            <person name="Quetier F."/>
            <person name="Town C.D."/>
            <person name="Roe B.A."/>
        </authorList>
    </citation>
    <scope>NUCLEOTIDE SEQUENCE [LARGE SCALE GENOMIC DNA]</scope>
    <source>
        <strain evidence="1">A17</strain>
        <strain evidence="2 3">cv. Jemalong A17</strain>
    </source>
</reference>
<organism evidence="1 3">
    <name type="scientific">Medicago truncatula</name>
    <name type="common">Barrel medic</name>
    <name type="synonym">Medicago tribuloides</name>
    <dbReference type="NCBI Taxonomy" id="3880"/>
    <lineage>
        <taxon>Eukaryota</taxon>
        <taxon>Viridiplantae</taxon>
        <taxon>Streptophyta</taxon>
        <taxon>Embryophyta</taxon>
        <taxon>Tracheophyta</taxon>
        <taxon>Spermatophyta</taxon>
        <taxon>Magnoliopsida</taxon>
        <taxon>eudicotyledons</taxon>
        <taxon>Gunneridae</taxon>
        <taxon>Pentapetalae</taxon>
        <taxon>rosids</taxon>
        <taxon>fabids</taxon>
        <taxon>Fabales</taxon>
        <taxon>Fabaceae</taxon>
        <taxon>Papilionoideae</taxon>
        <taxon>50 kb inversion clade</taxon>
        <taxon>NPAAA clade</taxon>
        <taxon>Hologalegina</taxon>
        <taxon>IRL clade</taxon>
        <taxon>Trifolieae</taxon>
        <taxon>Medicago</taxon>
    </lineage>
</organism>
<gene>
    <name evidence="1" type="ordered locus">MTR_5g043820</name>
</gene>
<sequence length="80" mass="8967">MLKKGRAESENKHGNGPFWGKFEENMVGVRGQEDPMNFINMDPPKDQYMYLFMAKCQMGSLDACMIGEISGVKGGLQIYA</sequence>
<dbReference type="EnsemblPlants" id="AES96979">
    <property type="protein sequence ID" value="AES96979"/>
    <property type="gene ID" value="MTR_5g043820"/>
</dbReference>
<dbReference type="EMBL" id="CM001221">
    <property type="protein sequence ID" value="AES96979.1"/>
    <property type="molecule type" value="Genomic_DNA"/>
</dbReference>
<evidence type="ECO:0000313" key="3">
    <source>
        <dbReference type="Proteomes" id="UP000002051"/>
    </source>
</evidence>
<dbReference type="AlphaFoldDB" id="G7JXX8"/>
<proteinExistence type="predicted"/>
<protein>
    <submittedName>
        <fullName evidence="1 2">Uncharacterized protein</fullName>
    </submittedName>
</protein>
<accession>G7JXX8</accession>
<dbReference type="Proteomes" id="UP000002051">
    <property type="component" value="Chromosome 5"/>
</dbReference>